<protein>
    <submittedName>
        <fullName evidence="2">Uncharacterized protein</fullName>
    </submittedName>
</protein>
<evidence type="ECO:0000313" key="2">
    <source>
        <dbReference type="EMBL" id="CAA9458438.1"/>
    </source>
</evidence>
<sequence>WKPPSGTSCWCAKSVEGERYSVVRSRYGALGAPHSGASVGRNSRSRTNSNLKRQTGGPKHAPARSTA</sequence>
<gene>
    <name evidence="2" type="ORF">AVDCRST_MAG58-1945</name>
</gene>
<organism evidence="2">
    <name type="scientific">uncultured Rubrobacteraceae bacterium</name>
    <dbReference type="NCBI Taxonomy" id="349277"/>
    <lineage>
        <taxon>Bacteria</taxon>
        <taxon>Bacillati</taxon>
        <taxon>Actinomycetota</taxon>
        <taxon>Rubrobacteria</taxon>
        <taxon>Rubrobacterales</taxon>
        <taxon>Rubrobacteraceae</taxon>
        <taxon>environmental samples</taxon>
    </lineage>
</organism>
<accession>A0A6J4QY67</accession>
<feature type="non-terminal residue" evidence="2">
    <location>
        <position position="67"/>
    </location>
</feature>
<feature type="region of interest" description="Disordered" evidence="1">
    <location>
        <begin position="30"/>
        <end position="67"/>
    </location>
</feature>
<proteinExistence type="predicted"/>
<dbReference type="AlphaFoldDB" id="A0A6J4QY67"/>
<name>A0A6J4QY67_9ACTN</name>
<evidence type="ECO:0000256" key="1">
    <source>
        <dbReference type="SAM" id="MobiDB-lite"/>
    </source>
</evidence>
<dbReference type="EMBL" id="CADCVF010000042">
    <property type="protein sequence ID" value="CAA9458438.1"/>
    <property type="molecule type" value="Genomic_DNA"/>
</dbReference>
<feature type="non-terminal residue" evidence="2">
    <location>
        <position position="1"/>
    </location>
</feature>
<reference evidence="2" key="1">
    <citation type="submission" date="2020-02" db="EMBL/GenBank/DDBJ databases">
        <authorList>
            <person name="Meier V. D."/>
        </authorList>
    </citation>
    <scope>NUCLEOTIDE SEQUENCE</scope>
    <source>
        <strain evidence="2">AVDCRST_MAG58</strain>
    </source>
</reference>
<feature type="compositionally biased region" description="Polar residues" evidence="1">
    <location>
        <begin position="40"/>
        <end position="53"/>
    </location>
</feature>